<keyword evidence="8" id="KW-0811">Translocation</keyword>
<comment type="similarity">
    <text evidence="4">Belongs to the GLE1 family.</text>
</comment>
<keyword evidence="11" id="KW-0472">Membrane</keyword>
<accession>A0A8J5QDQ0</accession>
<dbReference type="EMBL" id="JAGSYN010000219">
    <property type="protein sequence ID" value="KAG7661422.1"/>
    <property type="molecule type" value="Genomic_DNA"/>
</dbReference>
<organism evidence="18 19">
    <name type="scientific">[Candida] subhashii</name>
    <dbReference type="NCBI Taxonomy" id="561895"/>
    <lineage>
        <taxon>Eukaryota</taxon>
        <taxon>Fungi</taxon>
        <taxon>Dikarya</taxon>
        <taxon>Ascomycota</taxon>
        <taxon>Saccharomycotina</taxon>
        <taxon>Pichiomycetes</taxon>
        <taxon>Debaryomycetaceae</taxon>
        <taxon>Spathaspora</taxon>
    </lineage>
</organism>
<protein>
    <recommendedName>
        <fullName evidence="13">mRNA export factor GLE1</fullName>
    </recommendedName>
    <alternativeName>
        <fullName evidence="15">Nuclear pore protein GLE1</fullName>
    </alternativeName>
    <alternativeName>
        <fullName evidence="14">Nucleoporin GLE1</fullName>
    </alternativeName>
    <alternativeName>
        <fullName evidence="16">RNA export factor GLE1</fullName>
    </alternativeName>
</protein>
<dbReference type="FunFam" id="1.25.40.510:FF:000003">
    <property type="entry name" value="Nucleoporin GLE1"/>
    <property type="match status" value="1"/>
</dbReference>
<name>A0A8J5QDQ0_9ASCO</name>
<evidence type="ECO:0000256" key="13">
    <source>
        <dbReference type="ARBA" id="ARBA00026227"/>
    </source>
</evidence>
<evidence type="ECO:0000256" key="8">
    <source>
        <dbReference type="ARBA" id="ARBA00023010"/>
    </source>
</evidence>
<evidence type="ECO:0000256" key="12">
    <source>
        <dbReference type="ARBA" id="ARBA00023242"/>
    </source>
</evidence>
<dbReference type="PANTHER" id="PTHR12960">
    <property type="entry name" value="GLE-1-RELATED"/>
    <property type="match status" value="1"/>
</dbReference>
<sequence length="502" mass="59485">MRFGLPDDFEIYVDTHPHPIPSIQATTTPNELIQHVQISQLIPQRAASPIAFQFSQVYDAIEDYATQLIQMKEMEETNRRALLTEKVNLHNKKAEVNIASLVDKTSNNLKVQNEHIQRVIFVEKERIRREEERRRQEEEERRRREEEERKRREEEARKRREEEEKKRKEEEARRKAKEEEEKRKQLELQQKKQQQEELKRKAELQKQKQTESLTDFGRIEKEFWKYKKDIADIKKDIVEKVNSNKELKKNVNAFRRKMNPKFGQLSKSLRQCRKVSNEVVEMVQMTKNIDLAYKWVLNFIAKAIIDQAETEIIVRSASAIPLAKLTYTLLTTFPEFDYFLTARFVKKCPCIIGYTRSIDTEEGRQQMGWKKKDDKWEDSAAYDERVSGICTLWAVMTRLTDYQQLPHYSFEASWHFLARIANTNRQLLMNTHFSLLCSWWEAAAVQFLQKYGRQGAKLMSLISQDLILSVADRKFPSATRFSTFGDDWSETGKLNSIAEMDP</sequence>
<dbReference type="RefSeq" id="XP_049261655.1">
    <property type="nucleotide sequence ID" value="XM_049409019.1"/>
</dbReference>
<comment type="caution">
    <text evidence="18">The sequence shown here is derived from an EMBL/GenBank/DDBJ whole genome shotgun (WGS) entry which is preliminary data.</text>
</comment>
<evidence type="ECO:0000256" key="15">
    <source>
        <dbReference type="ARBA" id="ARBA00075092"/>
    </source>
</evidence>
<evidence type="ECO:0000256" key="6">
    <source>
        <dbReference type="ARBA" id="ARBA00022816"/>
    </source>
</evidence>
<dbReference type="GO" id="GO:0031369">
    <property type="term" value="F:translation initiation factor binding"/>
    <property type="evidence" value="ECO:0007669"/>
    <property type="project" value="TreeGrafter"/>
</dbReference>
<keyword evidence="7" id="KW-0653">Protein transport</keyword>
<dbReference type="AlphaFoldDB" id="A0A8J5QDQ0"/>
<evidence type="ECO:0000256" key="4">
    <source>
        <dbReference type="ARBA" id="ARBA00011056"/>
    </source>
</evidence>
<evidence type="ECO:0000256" key="16">
    <source>
        <dbReference type="ARBA" id="ARBA00075681"/>
    </source>
</evidence>
<evidence type="ECO:0000256" key="1">
    <source>
        <dbReference type="ARBA" id="ARBA00004335"/>
    </source>
</evidence>
<evidence type="ECO:0000256" key="7">
    <source>
        <dbReference type="ARBA" id="ARBA00022927"/>
    </source>
</evidence>
<dbReference type="GO" id="GO:0044614">
    <property type="term" value="C:nuclear pore cytoplasmic filaments"/>
    <property type="evidence" value="ECO:0007669"/>
    <property type="project" value="TreeGrafter"/>
</dbReference>
<proteinExistence type="inferred from homology"/>
<evidence type="ECO:0000313" key="19">
    <source>
        <dbReference type="Proteomes" id="UP000694255"/>
    </source>
</evidence>
<dbReference type="GO" id="GO:0031965">
    <property type="term" value="C:nuclear membrane"/>
    <property type="evidence" value="ECO:0007669"/>
    <property type="project" value="UniProtKB-SubCell"/>
</dbReference>
<gene>
    <name evidence="18" type="ORF">J8A68_005000</name>
</gene>
<evidence type="ECO:0000256" key="14">
    <source>
        <dbReference type="ARBA" id="ARBA00029983"/>
    </source>
</evidence>
<dbReference type="GO" id="GO:0015031">
    <property type="term" value="P:protein transport"/>
    <property type="evidence" value="ECO:0007669"/>
    <property type="project" value="UniProtKB-KW"/>
</dbReference>
<evidence type="ECO:0000256" key="9">
    <source>
        <dbReference type="ARBA" id="ARBA00023054"/>
    </source>
</evidence>
<keyword evidence="5" id="KW-0813">Transport</keyword>
<evidence type="ECO:0000313" key="18">
    <source>
        <dbReference type="EMBL" id="KAG7661422.1"/>
    </source>
</evidence>
<dbReference type="Proteomes" id="UP000694255">
    <property type="component" value="Unassembled WGS sequence"/>
</dbReference>
<dbReference type="PANTHER" id="PTHR12960:SF0">
    <property type="entry name" value="MRNA EXPORT FACTOR GLE1"/>
    <property type="match status" value="1"/>
</dbReference>
<reference evidence="18 19" key="1">
    <citation type="journal article" date="2021" name="DNA Res.">
        <title>Genome analysis of Candida subhashii reveals its hybrid nature and dual mitochondrial genome conformations.</title>
        <authorList>
            <person name="Mixao V."/>
            <person name="Hegedusova E."/>
            <person name="Saus E."/>
            <person name="Pryszcz L.P."/>
            <person name="Cillingova A."/>
            <person name="Nosek J."/>
            <person name="Gabaldon T."/>
        </authorList>
    </citation>
    <scope>NUCLEOTIDE SEQUENCE [LARGE SCALE GENOMIC DNA]</scope>
    <source>
        <strain evidence="18 19">CBS 10753</strain>
    </source>
</reference>
<dbReference type="GO" id="GO:0000822">
    <property type="term" value="F:inositol hexakisphosphate binding"/>
    <property type="evidence" value="ECO:0007669"/>
    <property type="project" value="TreeGrafter"/>
</dbReference>
<dbReference type="InterPro" id="IPR012476">
    <property type="entry name" value="GLE1"/>
</dbReference>
<dbReference type="GO" id="GO:0005543">
    <property type="term" value="F:phospholipid binding"/>
    <property type="evidence" value="ECO:0007669"/>
    <property type="project" value="TreeGrafter"/>
</dbReference>
<keyword evidence="19" id="KW-1185">Reference proteome</keyword>
<dbReference type="GO" id="GO:0016973">
    <property type="term" value="P:poly(A)+ mRNA export from nucleus"/>
    <property type="evidence" value="ECO:0007669"/>
    <property type="project" value="InterPro"/>
</dbReference>
<dbReference type="GeneID" id="73471800"/>
<evidence type="ECO:0000256" key="2">
    <source>
        <dbReference type="ARBA" id="ARBA00004567"/>
    </source>
</evidence>
<keyword evidence="12" id="KW-0539">Nucleus</keyword>
<feature type="region of interest" description="Disordered" evidence="17">
    <location>
        <begin position="131"/>
        <end position="186"/>
    </location>
</feature>
<comment type="subcellular location">
    <subcellularLocation>
        <location evidence="1">Nucleus membrane</location>
        <topology evidence="1">Peripheral membrane protein</topology>
        <orientation evidence="1">Cytoplasmic side</orientation>
    </subcellularLocation>
    <subcellularLocation>
        <location evidence="3">Nucleus membrane</location>
        <topology evidence="3">Peripheral membrane protein</topology>
        <orientation evidence="3">Nucleoplasmic side</orientation>
    </subcellularLocation>
    <subcellularLocation>
        <location evidence="2">Nucleus</location>
        <location evidence="2">Nuclear pore complex</location>
    </subcellularLocation>
</comment>
<keyword evidence="6" id="KW-0509">mRNA transport</keyword>
<dbReference type="Pfam" id="PF07817">
    <property type="entry name" value="GLE1"/>
    <property type="match status" value="1"/>
</dbReference>
<evidence type="ECO:0000256" key="10">
    <source>
        <dbReference type="ARBA" id="ARBA00023132"/>
    </source>
</evidence>
<evidence type="ECO:0000256" key="11">
    <source>
        <dbReference type="ARBA" id="ARBA00023136"/>
    </source>
</evidence>
<dbReference type="OrthoDB" id="420884at2759"/>
<dbReference type="GO" id="GO:0005737">
    <property type="term" value="C:cytoplasm"/>
    <property type="evidence" value="ECO:0007669"/>
    <property type="project" value="UniProtKB-ARBA"/>
</dbReference>
<evidence type="ECO:0000256" key="5">
    <source>
        <dbReference type="ARBA" id="ARBA00022448"/>
    </source>
</evidence>
<keyword evidence="9" id="KW-0175">Coiled coil</keyword>
<evidence type="ECO:0000256" key="3">
    <source>
        <dbReference type="ARBA" id="ARBA00004620"/>
    </source>
</evidence>
<keyword evidence="10" id="KW-0906">Nuclear pore complex</keyword>
<evidence type="ECO:0000256" key="17">
    <source>
        <dbReference type="SAM" id="MobiDB-lite"/>
    </source>
</evidence>